<accession>F8D444</accession>
<proteinExistence type="predicted"/>
<gene>
    <name evidence="1" type="ordered locus">Halxa_2827</name>
</gene>
<dbReference type="Gene3D" id="3.40.720.10">
    <property type="entry name" value="Alkaline Phosphatase, subunit A"/>
    <property type="match status" value="1"/>
</dbReference>
<dbReference type="AlphaFoldDB" id="F8D444"/>
<protein>
    <submittedName>
        <fullName evidence="1">Type I phosphodiesterase/nucleotide pyrophosphatase</fullName>
    </submittedName>
</protein>
<dbReference type="EMBL" id="CP002839">
    <property type="protein sequence ID" value="AEH37443.1"/>
    <property type="molecule type" value="Genomic_DNA"/>
</dbReference>
<dbReference type="HOGENOM" id="CLU_039939_1_0_2"/>
<dbReference type="InterPro" id="IPR017850">
    <property type="entry name" value="Alkaline_phosphatase_core_sf"/>
</dbReference>
<evidence type="ECO:0000313" key="2">
    <source>
        <dbReference type="Proteomes" id="UP000006794"/>
    </source>
</evidence>
<dbReference type="eggNOG" id="arCOG01378">
    <property type="taxonomic scope" value="Archaea"/>
</dbReference>
<keyword evidence="2" id="KW-1185">Reference proteome</keyword>
<name>F8D444_HALXS</name>
<dbReference type="Proteomes" id="UP000006794">
    <property type="component" value="Chromosome"/>
</dbReference>
<evidence type="ECO:0000313" key="1">
    <source>
        <dbReference type="EMBL" id="AEH37443.1"/>
    </source>
</evidence>
<dbReference type="PANTHER" id="PTHR10151:SF120">
    <property type="entry name" value="BIS(5'-ADENOSYL)-TRIPHOSPHATASE"/>
    <property type="match status" value="1"/>
</dbReference>
<dbReference type="InterPro" id="IPR002591">
    <property type="entry name" value="Phosphodiest/P_Trfase"/>
</dbReference>
<sequence>MLRSDLEDQLRDRSEDDGYLFPAYDSFCFANVPHTVASILGAETGRTLPDEALAGVETDVENVLVVLIDGLGLNRWKSERDDVPLLKRLTERGTVTPLTSVYPSETAAAMTTYHTGALPAEHGVIGWNVYEPTVGTSFLALPFVDKDGNPPAGLEPGDVADAEPWVVDLERDVDVHYVTGYPEHEAYATNHEYESLEDLGSTLEGALDAPASPSYTFAYVPHVDVAAHQHGTTAEQYREALAQACAQLEDALATVDRDTAEETLVLVTADHGHVDTDPDRNVDLTEFDVLEESLERGPDGDPIRYAGSPRNVHLHLREGTVERVRDALRGRLDARVVRRETVLEKRLFGDCEPSTTFGRRLGDLVVSHRELGVWYGGDYEPEELELVGMHGGLNPAEMLVPLAACRLSALQASA</sequence>
<reference evidence="1 2" key="1">
    <citation type="journal article" date="2012" name="Stand. Genomic Sci.">
        <title>Complete genome sequence of Halopiger xanaduensis type strain (SH-6(T)).</title>
        <authorList>
            <person name="Anderson I."/>
            <person name="Tindall B.J."/>
            <person name="Rohde M."/>
            <person name="Lucas S."/>
            <person name="Han J."/>
            <person name="Lapidus A."/>
            <person name="Cheng J.F."/>
            <person name="Goodwin L."/>
            <person name="Pitluck S."/>
            <person name="Peters L."/>
            <person name="Pati A."/>
            <person name="Mikhailova N."/>
            <person name="Pagani I."/>
            <person name="Teshima H."/>
            <person name="Han C."/>
            <person name="Tapia R."/>
            <person name="Land M."/>
            <person name="Woyke T."/>
            <person name="Klenk H.P."/>
            <person name="Kyrpides N."/>
            <person name="Ivanova N."/>
        </authorList>
    </citation>
    <scope>NUCLEOTIDE SEQUENCE [LARGE SCALE GENOMIC DNA]</scope>
    <source>
        <strain evidence="2">DSM 18323 / JCM 14033 / SH-6</strain>
    </source>
</reference>
<dbReference type="RefSeq" id="WP_013880333.1">
    <property type="nucleotide sequence ID" value="NC_015666.1"/>
</dbReference>
<dbReference type="Pfam" id="PF01663">
    <property type="entry name" value="Phosphodiest"/>
    <property type="match status" value="1"/>
</dbReference>
<dbReference type="PANTHER" id="PTHR10151">
    <property type="entry name" value="ECTONUCLEOTIDE PYROPHOSPHATASE/PHOSPHODIESTERASE"/>
    <property type="match status" value="1"/>
</dbReference>
<dbReference type="STRING" id="797210.Halxa_2827"/>
<dbReference type="GO" id="GO:0016787">
    <property type="term" value="F:hydrolase activity"/>
    <property type="evidence" value="ECO:0007669"/>
    <property type="project" value="UniProtKB-ARBA"/>
</dbReference>
<dbReference type="GeneID" id="10797780"/>
<dbReference type="SUPFAM" id="SSF53649">
    <property type="entry name" value="Alkaline phosphatase-like"/>
    <property type="match status" value="1"/>
</dbReference>
<dbReference type="KEGG" id="hxa:Halxa_2827"/>
<dbReference type="OrthoDB" id="33550at2157"/>
<organism evidence="1 2">
    <name type="scientific">Halopiger xanaduensis (strain DSM 18323 / JCM 14033 / SH-6)</name>
    <dbReference type="NCBI Taxonomy" id="797210"/>
    <lineage>
        <taxon>Archaea</taxon>
        <taxon>Methanobacteriati</taxon>
        <taxon>Methanobacteriota</taxon>
        <taxon>Stenosarchaea group</taxon>
        <taxon>Halobacteria</taxon>
        <taxon>Halobacteriales</taxon>
        <taxon>Natrialbaceae</taxon>
        <taxon>Halopiger</taxon>
    </lineage>
</organism>